<protein>
    <submittedName>
        <fullName evidence="1">Uncharacterized protein</fullName>
    </submittedName>
</protein>
<reference evidence="1 2" key="1">
    <citation type="submission" date="2023-06" db="EMBL/GenBank/DDBJ databases">
        <title>Rhodococcus indonesiensis sp. nov a new member of the Rhodococcus ruber lineage isolated from a sediment of neutral hot spring.</title>
        <authorList>
            <person name="Kusuma A.B."/>
            <person name="Fenylestari G."/>
            <person name="Ammar F."/>
            <person name="Nouioui I."/>
            <person name="Goodfellow M."/>
        </authorList>
    </citation>
    <scope>NUCLEOTIDE SEQUENCE [LARGE SCALE GENOMIC DNA]</scope>
    <source>
        <strain evidence="1 2">CSLK01-03</strain>
    </source>
</reference>
<name>A0ABT7RMG6_9NOCA</name>
<accession>A0ABT7RMG6</accession>
<dbReference type="EMBL" id="JAUBOF010000029">
    <property type="protein sequence ID" value="MDM7488818.1"/>
    <property type="molecule type" value="Genomic_DNA"/>
</dbReference>
<sequence>MTLKMARCADISLAELPHATDGLGRVLDLLSEDSFRRGGPSLAALVVSQSTGEVGSAFRGNPSSERTNVCKHWRDVVHT</sequence>
<keyword evidence="2" id="KW-1185">Reference proteome</keyword>
<comment type="caution">
    <text evidence="1">The sequence shown here is derived from an EMBL/GenBank/DDBJ whole genome shotgun (WGS) entry which is preliminary data.</text>
</comment>
<organism evidence="1 2">
    <name type="scientific">Rhodococcus indonesiensis</name>
    <dbReference type="NCBI Taxonomy" id="3055869"/>
    <lineage>
        <taxon>Bacteria</taxon>
        <taxon>Bacillati</taxon>
        <taxon>Actinomycetota</taxon>
        <taxon>Actinomycetes</taxon>
        <taxon>Mycobacteriales</taxon>
        <taxon>Nocardiaceae</taxon>
        <taxon>Rhodococcus</taxon>
    </lineage>
</organism>
<gene>
    <name evidence="1" type="ORF">QT969_10990</name>
</gene>
<dbReference type="RefSeq" id="WP_289378870.1">
    <property type="nucleotide sequence ID" value="NZ_JAUBOF010000029.1"/>
</dbReference>
<proteinExistence type="predicted"/>
<evidence type="ECO:0000313" key="2">
    <source>
        <dbReference type="Proteomes" id="UP001233164"/>
    </source>
</evidence>
<dbReference type="Proteomes" id="UP001233164">
    <property type="component" value="Unassembled WGS sequence"/>
</dbReference>
<evidence type="ECO:0000313" key="1">
    <source>
        <dbReference type="EMBL" id="MDM7488818.1"/>
    </source>
</evidence>